<dbReference type="UniPathway" id="UPA01057">
    <property type="reaction ID" value="UER00165"/>
</dbReference>
<dbReference type="InterPro" id="IPR036849">
    <property type="entry name" value="Enolase-like_C_sf"/>
</dbReference>
<evidence type="ECO:0000256" key="3">
    <source>
        <dbReference type="ARBA" id="ARBA00022842"/>
    </source>
</evidence>
<dbReference type="SMART" id="SM00922">
    <property type="entry name" value="MR_MLE"/>
    <property type="match status" value="1"/>
</dbReference>
<feature type="domain" description="Mandelate racemase/muconate lactonizing enzyme C-terminal" evidence="7">
    <location>
        <begin position="143"/>
        <end position="234"/>
    </location>
</feature>
<name>A0A653I2X5_9BACL</name>
<dbReference type="InterPro" id="IPR010197">
    <property type="entry name" value="OSBS/NAAAR"/>
</dbReference>
<dbReference type="GO" id="GO:0016854">
    <property type="term" value="F:racemase and epimerase activity"/>
    <property type="evidence" value="ECO:0007669"/>
    <property type="project" value="UniProtKB-ARBA"/>
</dbReference>
<dbReference type="InterPro" id="IPR029017">
    <property type="entry name" value="Enolase-like_N"/>
</dbReference>
<dbReference type="SFLD" id="SFLDF00009">
    <property type="entry name" value="o-succinylbenzoate_synthase"/>
    <property type="match status" value="1"/>
</dbReference>
<dbReference type="AlphaFoldDB" id="A0A653I2X5"/>
<evidence type="ECO:0000256" key="6">
    <source>
        <dbReference type="NCBIfam" id="TIGR01928"/>
    </source>
</evidence>
<evidence type="ECO:0000259" key="7">
    <source>
        <dbReference type="SMART" id="SM00922"/>
    </source>
</evidence>
<accession>A0A653I2X5</accession>
<evidence type="ECO:0000313" key="9">
    <source>
        <dbReference type="Proteomes" id="UP000439752"/>
    </source>
</evidence>
<proteinExistence type="predicted"/>
<dbReference type="SFLD" id="SFLDS00001">
    <property type="entry name" value="Enolase"/>
    <property type="match status" value="1"/>
</dbReference>
<dbReference type="InterPro" id="IPR013342">
    <property type="entry name" value="Mandelate_racemase_C"/>
</dbReference>
<evidence type="ECO:0000256" key="4">
    <source>
        <dbReference type="ARBA" id="ARBA00023239"/>
    </source>
</evidence>
<dbReference type="EC" id="4.2.1.113" evidence="5 6"/>
<dbReference type="Gene3D" id="3.30.390.10">
    <property type="entry name" value="Enolase-like, N-terminal domain"/>
    <property type="match status" value="1"/>
</dbReference>
<organism evidence="8 9">
    <name type="scientific">Exiguobacterium oxidotolerans</name>
    <dbReference type="NCBI Taxonomy" id="223958"/>
    <lineage>
        <taxon>Bacteria</taxon>
        <taxon>Bacillati</taxon>
        <taxon>Bacillota</taxon>
        <taxon>Bacilli</taxon>
        <taxon>Bacillales</taxon>
        <taxon>Bacillales Family XII. Incertae Sedis</taxon>
        <taxon>Exiguobacterium</taxon>
    </lineage>
</organism>
<sequence>MTIILQSAELFDVRLTFRQPMKTALTTLSDRRTTILRLTDTEGNIGYGEGVAFETPWYTAETQDSIHALAPVLYRLLQGPLHHPSEVATRFQPIQGNQMAKAMFDGAAYELFARASNQTLATYLGGDANKAIACGKALGRAEASKTVRAVEDALQDGFQRIKLKLAPTDTSVLAHVRKQFPDAPLMFDANGSFTRSDIRLLQDWDQYGLLMMEQPFRANDWLTHQYAASLLSTPLCLDESIETITDADLMHSLGAGQIINIKPARVGGLTNALTIREKATYWLGGMFESGIGRRQTLAFATLPGLAYPIDMAGTDHYFVEDLLEVDYRIENGQILYAEHEVSLERLERLTQSKLFL</sequence>
<dbReference type="Proteomes" id="UP000439752">
    <property type="component" value="Unassembled WGS sequence"/>
</dbReference>
<dbReference type="NCBIfam" id="TIGR01928">
    <property type="entry name" value="menC_lowGC_arch"/>
    <property type="match status" value="1"/>
</dbReference>
<dbReference type="InterPro" id="IPR029065">
    <property type="entry name" value="Enolase_C-like"/>
</dbReference>
<dbReference type="Pfam" id="PF02746">
    <property type="entry name" value="MR_MLE_N"/>
    <property type="match status" value="1"/>
</dbReference>
<dbReference type="InterPro" id="IPR013341">
    <property type="entry name" value="Mandelate_racemase_N_dom"/>
</dbReference>
<comment type="cofactor">
    <cofactor evidence="1">
        <name>a divalent metal cation</name>
        <dbReference type="ChEBI" id="CHEBI:60240"/>
    </cofactor>
</comment>
<dbReference type="RefSeq" id="WP_159172740.1">
    <property type="nucleotide sequence ID" value="NZ_LR732308.1"/>
</dbReference>
<evidence type="ECO:0000256" key="2">
    <source>
        <dbReference type="ARBA" id="ARBA00022723"/>
    </source>
</evidence>
<dbReference type="UniPathway" id="UPA00079"/>
<dbReference type="SUPFAM" id="SSF54826">
    <property type="entry name" value="Enolase N-terminal domain-like"/>
    <property type="match status" value="1"/>
</dbReference>
<keyword evidence="2" id="KW-0479">Metal-binding</keyword>
<dbReference type="Pfam" id="PF13378">
    <property type="entry name" value="MR_MLE_C"/>
    <property type="match status" value="1"/>
</dbReference>
<gene>
    <name evidence="8" type="primary">menC</name>
    <name evidence="8" type="ORF">EXIGUO9Y_110101</name>
</gene>
<dbReference type="PANTHER" id="PTHR48073">
    <property type="entry name" value="O-SUCCINYLBENZOATE SYNTHASE-RELATED"/>
    <property type="match status" value="1"/>
</dbReference>
<dbReference type="GO" id="GO:0043748">
    <property type="term" value="F:O-succinylbenzoate synthase activity"/>
    <property type="evidence" value="ECO:0007669"/>
    <property type="project" value="UniProtKB-EC"/>
</dbReference>
<protein>
    <recommendedName>
        <fullName evidence="5 6">o-succinylbenzoate synthase</fullName>
        <ecNumber evidence="5 6">4.2.1.113</ecNumber>
    </recommendedName>
</protein>
<evidence type="ECO:0000256" key="1">
    <source>
        <dbReference type="ARBA" id="ARBA00001968"/>
    </source>
</evidence>
<dbReference type="SFLD" id="SFLDG00180">
    <property type="entry name" value="muconate_cycloisomerase"/>
    <property type="match status" value="1"/>
</dbReference>
<keyword evidence="4 8" id="KW-0456">Lyase</keyword>
<dbReference type="Gene3D" id="3.20.20.120">
    <property type="entry name" value="Enolase-like C-terminal domain"/>
    <property type="match status" value="1"/>
</dbReference>
<keyword evidence="3" id="KW-0460">Magnesium</keyword>
<evidence type="ECO:0000313" key="8">
    <source>
        <dbReference type="EMBL" id="VWX33298.1"/>
    </source>
</evidence>
<dbReference type="GO" id="GO:0009234">
    <property type="term" value="P:menaquinone biosynthetic process"/>
    <property type="evidence" value="ECO:0007669"/>
    <property type="project" value="UniProtKB-UniRule"/>
</dbReference>
<dbReference type="GO" id="GO:0046872">
    <property type="term" value="F:metal ion binding"/>
    <property type="evidence" value="ECO:0007669"/>
    <property type="project" value="UniProtKB-KW"/>
</dbReference>
<reference evidence="8 9" key="1">
    <citation type="submission" date="2019-10" db="EMBL/GenBank/DDBJ databases">
        <authorList>
            <person name="Karimi E."/>
        </authorList>
    </citation>
    <scope>NUCLEOTIDE SEQUENCE [LARGE SCALE GENOMIC DNA]</scope>
    <source>
        <strain evidence="8">Exiguobacterium sp. 9Y</strain>
    </source>
</reference>
<keyword evidence="9" id="KW-1185">Reference proteome</keyword>
<dbReference type="PANTHER" id="PTHR48073:SF5">
    <property type="entry name" value="O-SUCCINYLBENZOATE SYNTHASE"/>
    <property type="match status" value="1"/>
</dbReference>
<dbReference type="SUPFAM" id="SSF51604">
    <property type="entry name" value="Enolase C-terminal domain-like"/>
    <property type="match status" value="1"/>
</dbReference>
<dbReference type="EMBL" id="CABWKQ010000003">
    <property type="protein sequence ID" value="VWX33298.1"/>
    <property type="molecule type" value="Genomic_DNA"/>
</dbReference>
<evidence type="ECO:0000256" key="5">
    <source>
        <dbReference type="ARBA" id="ARBA00029491"/>
    </source>
</evidence>